<dbReference type="Proteomes" id="UP001209540">
    <property type="component" value="Unassembled WGS sequence"/>
</dbReference>
<evidence type="ECO:0000313" key="2">
    <source>
        <dbReference type="Proteomes" id="UP001209540"/>
    </source>
</evidence>
<organism evidence="1 2">
    <name type="scientific">Phascolomyces articulosus</name>
    <dbReference type="NCBI Taxonomy" id="60185"/>
    <lineage>
        <taxon>Eukaryota</taxon>
        <taxon>Fungi</taxon>
        <taxon>Fungi incertae sedis</taxon>
        <taxon>Mucoromycota</taxon>
        <taxon>Mucoromycotina</taxon>
        <taxon>Mucoromycetes</taxon>
        <taxon>Mucorales</taxon>
        <taxon>Lichtheimiaceae</taxon>
        <taxon>Phascolomyces</taxon>
    </lineage>
</organism>
<keyword evidence="2" id="KW-1185">Reference proteome</keyword>
<sequence length="68" mass="7527">MVDGSSDDLFAKLPKVMAQGDIIAQYMVILEVFMVSLLDKNFWARNCELKGSAMGLNGQQMAKMAIEI</sequence>
<accession>A0AAD5K871</accession>
<evidence type="ECO:0000313" key="1">
    <source>
        <dbReference type="EMBL" id="KAI9274382.1"/>
    </source>
</evidence>
<protein>
    <submittedName>
        <fullName evidence="1">Uncharacterized protein</fullName>
    </submittedName>
</protein>
<reference evidence="1" key="2">
    <citation type="submission" date="2023-02" db="EMBL/GenBank/DDBJ databases">
        <authorList>
            <consortium name="DOE Joint Genome Institute"/>
            <person name="Mondo S.J."/>
            <person name="Chang Y."/>
            <person name="Wang Y."/>
            <person name="Ahrendt S."/>
            <person name="Andreopoulos W."/>
            <person name="Barry K."/>
            <person name="Beard J."/>
            <person name="Benny G.L."/>
            <person name="Blankenship S."/>
            <person name="Bonito G."/>
            <person name="Cuomo C."/>
            <person name="Desiro A."/>
            <person name="Gervers K.A."/>
            <person name="Hundley H."/>
            <person name="Kuo A."/>
            <person name="LaButti K."/>
            <person name="Lang B.F."/>
            <person name="Lipzen A."/>
            <person name="O'Donnell K."/>
            <person name="Pangilinan J."/>
            <person name="Reynolds N."/>
            <person name="Sandor L."/>
            <person name="Smith M.W."/>
            <person name="Tsang A."/>
            <person name="Grigoriev I.V."/>
            <person name="Stajich J.E."/>
            <person name="Spatafora J.W."/>
        </authorList>
    </citation>
    <scope>NUCLEOTIDE SEQUENCE</scope>
    <source>
        <strain evidence="1">RSA 2281</strain>
    </source>
</reference>
<gene>
    <name evidence="1" type="ORF">BDA99DRAFT_555821</name>
</gene>
<reference evidence="1" key="1">
    <citation type="journal article" date="2022" name="IScience">
        <title>Evolution of zygomycete secretomes and the origins of terrestrial fungal ecologies.</title>
        <authorList>
            <person name="Chang Y."/>
            <person name="Wang Y."/>
            <person name="Mondo S."/>
            <person name="Ahrendt S."/>
            <person name="Andreopoulos W."/>
            <person name="Barry K."/>
            <person name="Beard J."/>
            <person name="Benny G.L."/>
            <person name="Blankenship S."/>
            <person name="Bonito G."/>
            <person name="Cuomo C."/>
            <person name="Desiro A."/>
            <person name="Gervers K.A."/>
            <person name="Hundley H."/>
            <person name="Kuo A."/>
            <person name="LaButti K."/>
            <person name="Lang B.F."/>
            <person name="Lipzen A."/>
            <person name="O'Donnell K."/>
            <person name="Pangilinan J."/>
            <person name="Reynolds N."/>
            <person name="Sandor L."/>
            <person name="Smith M.E."/>
            <person name="Tsang A."/>
            <person name="Grigoriev I.V."/>
            <person name="Stajich J.E."/>
            <person name="Spatafora J.W."/>
        </authorList>
    </citation>
    <scope>NUCLEOTIDE SEQUENCE</scope>
    <source>
        <strain evidence="1">RSA 2281</strain>
    </source>
</reference>
<name>A0AAD5K871_9FUNG</name>
<proteinExistence type="predicted"/>
<dbReference type="EMBL" id="JAIXMP010000004">
    <property type="protein sequence ID" value="KAI9274382.1"/>
    <property type="molecule type" value="Genomic_DNA"/>
</dbReference>
<comment type="caution">
    <text evidence="1">The sequence shown here is derived from an EMBL/GenBank/DDBJ whole genome shotgun (WGS) entry which is preliminary data.</text>
</comment>
<dbReference type="AlphaFoldDB" id="A0AAD5K871"/>